<evidence type="ECO:0000256" key="3">
    <source>
        <dbReference type="SAM" id="SignalP"/>
    </source>
</evidence>
<dbReference type="EMBL" id="JH600070">
    <property type="protein sequence ID" value="EIJ41572.1"/>
    <property type="molecule type" value="Genomic_DNA"/>
</dbReference>
<evidence type="ECO:0000259" key="4">
    <source>
        <dbReference type="Pfam" id="PF01103"/>
    </source>
</evidence>
<dbReference type="InterPro" id="IPR000184">
    <property type="entry name" value="Bac_surfAg_D15"/>
</dbReference>
<keyword evidence="3" id="KW-0732">Signal</keyword>
<evidence type="ECO:0000259" key="5">
    <source>
        <dbReference type="Pfam" id="PF17243"/>
    </source>
</evidence>
<evidence type="ECO:0000256" key="1">
    <source>
        <dbReference type="ARBA" id="ARBA00004370"/>
    </source>
</evidence>
<feature type="domain" description="Bacterial surface antigen (D15)" evidence="4">
    <location>
        <begin position="463"/>
        <end position="656"/>
    </location>
</feature>
<name>I3CD79_9GAMM</name>
<dbReference type="Proteomes" id="UP000005744">
    <property type="component" value="Unassembled WGS sequence"/>
</dbReference>
<organism evidence="6 7">
    <name type="scientific">Beggiatoa alba B18LD</name>
    <dbReference type="NCBI Taxonomy" id="395493"/>
    <lineage>
        <taxon>Bacteria</taxon>
        <taxon>Pseudomonadati</taxon>
        <taxon>Pseudomonadota</taxon>
        <taxon>Gammaproteobacteria</taxon>
        <taxon>Thiotrichales</taxon>
        <taxon>Thiotrichaceae</taxon>
        <taxon>Beggiatoa</taxon>
    </lineage>
</organism>
<dbReference type="RefSeq" id="WP_002683611.1">
    <property type="nucleotide sequence ID" value="NZ_JH600070.1"/>
</dbReference>
<evidence type="ECO:0000313" key="7">
    <source>
        <dbReference type="Proteomes" id="UP000005744"/>
    </source>
</evidence>
<evidence type="ECO:0000256" key="2">
    <source>
        <dbReference type="ARBA" id="ARBA00023136"/>
    </source>
</evidence>
<dbReference type="Pfam" id="PF17243">
    <property type="entry name" value="POTRA_TamA_1"/>
    <property type="match status" value="1"/>
</dbReference>
<dbReference type="Gene3D" id="2.40.160.50">
    <property type="entry name" value="membrane protein fhac: a member of the omp85/tpsb transporter family"/>
    <property type="match status" value="1"/>
</dbReference>
<dbReference type="Pfam" id="PF01103">
    <property type="entry name" value="Omp85"/>
    <property type="match status" value="1"/>
</dbReference>
<feature type="domain" description="TamA POTRA" evidence="5">
    <location>
        <begin position="44"/>
        <end position="123"/>
    </location>
</feature>
<dbReference type="OrthoDB" id="9769707at2"/>
<dbReference type="eggNOG" id="COG0729">
    <property type="taxonomic scope" value="Bacteria"/>
</dbReference>
<dbReference type="HOGENOM" id="CLU_018618_1_0_6"/>
<feature type="signal peptide" evidence="3">
    <location>
        <begin position="1"/>
        <end position="28"/>
    </location>
</feature>
<reference evidence="6 7" key="1">
    <citation type="submission" date="2011-11" db="EMBL/GenBank/DDBJ databases">
        <title>Improved High-Quality Draft sequence of Beggiatoa alba B18lD.</title>
        <authorList>
            <consortium name="US DOE Joint Genome Institute"/>
            <person name="Lucas S."/>
            <person name="Han J."/>
            <person name="Lapidus A."/>
            <person name="Cheng J.-F."/>
            <person name="Goodwin L."/>
            <person name="Pitluck S."/>
            <person name="Peters L."/>
            <person name="Mikhailova N."/>
            <person name="Held B."/>
            <person name="Detter J.C."/>
            <person name="Han C."/>
            <person name="Tapia R."/>
            <person name="Land M."/>
            <person name="Hauser L."/>
            <person name="Kyrpides N."/>
            <person name="Ivanova N."/>
            <person name="Pagani I."/>
            <person name="Samuel K."/>
            <person name="Teske A."/>
            <person name="Mueller J."/>
            <person name="Woyke T."/>
        </authorList>
    </citation>
    <scope>NUCLEOTIDE SEQUENCE [LARGE SCALE GENOMIC DNA]</scope>
    <source>
        <strain evidence="6 7">B18LD</strain>
    </source>
</reference>
<keyword evidence="7" id="KW-1185">Reference proteome</keyword>
<dbReference type="Gene3D" id="3.10.20.310">
    <property type="entry name" value="membrane protein fhac"/>
    <property type="match status" value="3"/>
</dbReference>
<protein>
    <submittedName>
        <fullName evidence="6">Outer membrane protein</fullName>
    </submittedName>
</protein>
<evidence type="ECO:0000313" key="6">
    <source>
        <dbReference type="EMBL" id="EIJ41572.1"/>
    </source>
</evidence>
<keyword evidence="2" id="KW-0472">Membrane</keyword>
<proteinExistence type="predicted"/>
<feature type="chain" id="PRO_5003669448" evidence="3">
    <location>
        <begin position="29"/>
        <end position="656"/>
    </location>
</feature>
<sequence>MTSSFFSSRVFFLLLFVTGCCFSRFSDADTDTPPPRPPSHKVVVNITGVSDTLLNNIKAFLSIEQQKEHPNLNPNRIRRLHKSASEEIQKSLQPFGYYRVTVDAELTEPAQGETVWQARYVITLGAPLLIDKVDIKVLGDGEKDEAYQDLLRKLPLVRNAVLDHAVYEKFKKSLFNLTDERGYFDAQWQRTEIRVDEKAYTAEIYLWLETGKRYRFGEIAFKQSVFSDEFMQQFLTFQSGDYFLNAQLLEMSAKLAESDYFASVRVDALRDKRDATQGIVPIEIGLEMNSRNRLRSRLGYGTDTGIRLSEEWERRYVNRRGHRLLVDGIYTQERSKYIGDVSYIIPFSQVKTKDLKFSFRYEGEDIDENNLALGLGFGDSATARGSTRREMFSFGVMKQESRDWILPVDEVIGLTYFTEKYNLLSLLTAPEEAYLIDYLIETGDITTDELEVLNANFKVLMPSIQWTYTEADNRRYTTRGQQVSLKLSGAIDGFGSNLSFAQAHVHGMFIRPLLSKGRVLLRGDVAYTQAKTVELLDSGITGNVLPKSLQFLTGGDRTVRGYAYETILQENSTIAGKHLVIASAEYEYKFLQDWSVAVFYDAGNAFNNYNGLKLRQGAGAGIRWYSPVGLVRFDVATPVAQEDSSIKIHLVIGPDF</sequence>
<dbReference type="AlphaFoldDB" id="I3CD79"/>
<accession>I3CD79</accession>
<dbReference type="InterPro" id="IPR035243">
    <property type="entry name" value="TamA_POTRA_Dom_1"/>
</dbReference>
<gene>
    <name evidence="6" type="ORF">BegalDRAFT_0660</name>
</gene>
<dbReference type="GO" id="GO:0019867">
    <property type="term" value="C:outer membrane"/>
    <property type="evidence" value="ECO:0007669"/>
    <property type="project" value="InterPro"/>
</dbReference>
<dbReference type="STRING" id="395493.BegalDRAFT_0660"/>
<comment type="subcellular location">
    <subcellularLocation>
        <location evidence="1">Membrane</location>
    </subcellularLocation>
</comment>